<accession>A0A9P0F9H8</accession>
<dbReference type="Proteomes" id="UP001152759">
    <property type="component" value="Chromosome 9"/>
</dbReference>
<evidence type="ECO:0000256" key="1">
    <source>
        <dbReference type="ARBA" id="ARBA00008853"/>
    </source>
</evidence>
<dbReference type="InterPro" id="IPR005511">
    <property type="entry name" value="SMP-30"/>
</dbReference>
<protein>
    <recommendedName>
        <fullName evidence="3">SMP-30/Gluconolactonase/LRE-like region domain-containing protein</fullName>
    </recommendedName>
</protein>
<evidence type="ECO:0000256" key="2">
    <source>
        <dbReference type="PIRSR" id="PIRSR605511-2"/>
    </source>
</evidence>
<dbReference type="GO" id="GO:0004341">
    <property type="term" value="F:gluconolactonase activity"/>
    <property type="evidence" value="ECO:0007669"/>
    <property type="project" value="TreeGrafter"/>
</dbReference>
<feature type="binding site" evidence="2">
    <location>
        <position position="226"/>
    </location>
    <ligand>
        <name>a divalent metal cation</name>
        <dbReference type="ChEBI" id="CHEBI:60240"/>
    </ligand>
</feature>
<feature type="binding site" evidence="2">
    <location>
        <position position="172"/>
    </location>
    <ligand>
        <name>substrate</name>
    </ligand>
</feature>
<proteinExistence type="inferred from homology"/>
<dbReference type="Gene3D" id="2.120.10.30">
    <property type="entry name" value="TolB, C-terminal domain"/>
    <property type="match status" value="1"/>
</dbReference>
<reference evidence="4" key="1">
    <citation type="submission" date="2021-12" db="EMBL/GenBank/DDBJ databases">
        <authorList>
            <person name="King R."/>
        </authorList>
    </citation>
    <scope>NUCLEOTIDE SEQUENCE</scope>
</reference>
<dbReference type="PANTHER" id="PTHR10907">
    <property type="entry name" value="REGUCALCIN"/>
    <property type="match status" value="1"/>
</dbReference>
<dbReference type="AlphaFoldDB" id="A0A9P0F9H8"/>
<keyword evidence="2" id="KW-0862">Zinc</keyword>
<keyword evidence="2" id="KW-0479">Metal-binding</keyword>
<comment type="cofactor">
    <cofactor evidence="2">
        <name>Zn(2+)</name>
        <dbReference type="ChEBI" id="CHEBI:29105"/>
    </cofactor>
    <text evidence="2">Binds 1 divalent metal cation per subunit.</text>
</comment>
<sequence>MLKRRYVLTLEKRRCDGRGHWFLSVFVASLPKRENRSAFRRSKISLLSTASCAALFPSSSVEDSSIDDTGLARHPAALSPGGAPFRLRKTETLFRRSVRQESLLLRSPVRCHGLYIVRSDGWSFCSGEECEGPISSRPYLVLLFWDGVSTQSTYVILARPESESKYPGNFFNDGKTDVEGRLWVGTEGPALESGPAGRVPNRGNFYSYSTEICGLKREISNVTLSNGLAWNKNNTILYYIDSGTFKVTKLKYDRRTGVISNPETVFDFKANNIPGLLPHGMTIDTEDNLYVAMYGGYQIIKIDPTRGVVLLTMELPIALVTDMRWGGWDLDILFVTSSRMGLNETELEEQPWAGRVIAMTGLNATGCISHEAVICLPGRSDDADICSAPS</sequence>
<evidence type="ECO:0000313" key="5">
    <source>
        <dbReference type="Proteomes" id="UP001152759"/>
    </source>
</evidence>
<comment type="similarity">
    <text evidence="1">Belongs to the SMP-30/CGR1 family.</text>
</comment>
<dbReference type="PRINTS" id="PR01790">
    <property type="entry name" value="SMP30FAMILY"/>
</dbReference>
<dbReference type="Pfam" id="PF08450">
    <property type="entry name" value="SGL"/>
    <property type="match status" value="1"/>
</dbReference>
<dbReference type="SUPFAM" id="SSF63829">
    <property type="entry name" value="Calcium-dependent phosphotriesterase"/>
    <property type="match status" value="1"/>
</dbReference>
<feature type="binding site" evidence="2">
    <location>
        <position position="192"/>
    </location>
    <ligand>
        <name>substrate</name>
    </ligand>
</feature>
<gene>
    <name evidence="4" type="ORF">BEMITA_LOCUS13683</name>
</gene>
<dbReference type="GO" id="GO:0019853">
    <property type="term" value="P:L-ascorbic acid biosynthetic process"/>
    <property type="evidence" value="ECO:0007669"/>
    <property type="project" value="TreeGrafter"/>
</dbReference>
<evidence type="ECO:0000313" key="4">
    <source>
        <dbReference type="EMBL" id="CAH0395503.1"/>
    </source>
</evidence>
<name>A0A9P0F9H8_BEMTA</name>
<dbReference type="PANTHER" id="PTHR10907:SF47">
    <property type="entry name" value="REGUCALCIN"/>
    <property type="match status" value="1"/>
</dbReference>
<dbReference type="EMBL" id="OU963870">
    <property type="protein sequence ID" value="CAH0395503.1"/>
    <property type="molecule type" value="Genomic_DNA"/>
</dbReference>
<organism evidence="4 5">
    <name type="scientific">Bemisia tabaci</name>
    <name type="common">Sweetpotato whitefly</name>
    <name type="synonym">Aleurodes tabaci</name>
    <dbReference type="NCBI Taxonomy" id="7038"/>
    <lineage>
        <taxon>Eukaryota</taxon>
        <taxon>Metazoa</taxon>
        <taxon>Ecdysozoa</taxon>
        <taxon>Arthropoda</taxon>
        <taxon>Hexapoda</taxon>
        <taxon>Insecta</taxon>
        <taxon>Pterygota</taxon>
        <taxon>Neoptera</taxon>
        <taxon>Paraneoptera</taxon>
        <taxon>Hemiptera</taxon>
        <taxon>Sternorrhyncha</taxon>
        <taxon>Aleyrodoidea</taxon>
        <taxon>Aleyrodidae</taxon>
        <taxon>Aleyrodinae</taxon>
        <taxon>Bemisia</taxon>
    </lineage>
</organism>
<dbReference type="GO" id="GO:0005509">
    <property type="term" value="F:calcium ion binding"/>
    <property type="evidence" value="ECO:0007669"/>
    <property type="project" value="TreeGrafter"/>
</dbReference>
<dbReference type="InterPro" id="IPR013658">
    <property type="entry name" value="SGL"/>
</dbReference>
<feature type="domain" description="SMP-30/Gluconolactonase/LRE-like region" evidence="3">
    <location>
        <begin position="157"/>
        <end position="338"/>
    </location>
</feature>
<evidence type="ECO:0000259" key="3">
    <source>
        <dbReference type="Pfam" id="PF08450"/>
    </source>
</evidence>
<keyword evidence="5" id="KW-1185">Reference proteome</keyword>
<dbReference type="InterPro" id="IPR011042">
    <property type="entry name" value="6-blade_b-propeller_TolB-like"/>
</dbReference>